<keyword evidence="9" id="KW-0238">DNA-binding</keyword>
<dbReference type="AlphaFoldDB" id="A0A671TSZ2"/>
<dbReference type="InterPro" id="IPR036236">
    <property type="entry name" value="Znf_C2H2_sf"/>
</dbReference>
<feature type="domain" description="C2H2-type" evidence="14">
    <location>
        <begin position="54"/>
        <end position="81"/>
    </location>
</feature>
<evidence type="ECO:0000256" key="11">
    <source>
        <dbReference type="ARBA" id="ARBA00023242"/>
    </source>
</evidence>
<reference evidence="15" key="2">
    <citation type="submission" date="2025-08" db="UniProtKB">
        <authorList>
            <consortium name="Ensembl"/>
        </authorList>
    </citation>
    <scope>IDENTIFICATION</scope>
</reference>
<dbReference type="Proteomes" id="UP000472265">
    <property type="component" value="Chromosome 1"/>
</dbReference>
<dbReference type="GO" id="GO:0005634">
    <property type="term" value="C:nucleus"/>
    <property type="evidence" value="ECO:0007669"/>
    <property type="project" value="UniProtKB-SubCell"/>
</dbReference>
<protein>
    <recommendedName>
        <fullName evidence="14">C2H2-type domain-containing protein</fullName>
    </recommendedName>
</protein>
<evidence type="ECO:0000256" key="13">
    <source>
        <dbReference type="SAM" id="MobiDB-lite"/>
    </source>
</evidence>
<evidence type="ECO:0000256" key="7">
    <source>
        <dbReference type="ARBA" id="ARBA00022833"/>
    </source>
</evidence>
<evidence type="ECO:0000256" key="5">
    <source>
        <dbReference type="ARBA" id="ARBA00022737"/>
    </source>
</evidence>
<sequence length="184" mass="20726">MSEPEPPQIKEEQEELCSSQEGEQLVLKQETDTSIEPEPERGKHGDSGSTRKPFSCNCCGKSFRMRKSLILHMRVHTGEKPFSCRTCGKDFRSSSNLLDHMRVHTGGKPFPCNTCGTEFRTRYSLSLHMRVHTGEKPIYCKTCGKGSAHTGQTNEMLFATDNVSVIECIQFAIEMRPPYVSAMM</sequence>
<evidence type="ECO:0000256" key="6">
    <source>
        <dbReference type="ARBA" id="ARBA00022771"/>
    </source>
</evidence>
<keyword evidence="5" id="KW-0677">Repeat</keyword>
<dbReference type="InterPro" id="IPR050717">
    <property type="entry name" value="C2H2-ZF_Transcription_Reg"/>
</dbReference>
<dbReference type="PROSITE" id="PS00028">
    <property type="entry name" value="ZINC_FINGER_C2H2_1"/>
    <property type="match status" value="3"/>
</dbReference>
<accession>A0A671TSZ2</accession>
<dbReference type="PANTHER" id="PTHR14196:SF12">
    <property type="entry name" value="ZINC FINGER PROTEIN 208-LIKE"/>
    <property type="match status" value="1"/>
</dbReference>
<organism evidence="15 16">
    <name type="scientific">Sparus aurata</name>
    <name type="common">Gilthead sea bream</name>
    <dbReference type="NCBI Taxonomy" id="8175"/>
    <lineage>
        <taxon>Eukaryota</taxon>
        <taxon>Metazoa</taxon>
        <taxon>Chordata</taxon>
        <taxon>Craniata</taxon>
        <taxon>Vertebrata</taxon>
        <taxon>Euteleostomi</taxon>
        <taxon>Actinopterygii</taxon>
        <taxon>Neopterygii</taxon>
        <taxon>Teleostei</taxon>
        <taxon>Neoteleostei</taxon>
        <taxon>Acanthomorphata</taxon>
        <taxon>Eupercaria</taxon>
        <taxon>Spariformes</taxon>
        <taxon>Sparidae</taxon>
        <taxon>Sparus</taxon>
    </lineage>
</organism>
<keyword evidence="10" id="KW-0804">Transcription</keyword>
<evidence type="ECO:0000313" key="16">
    <source>
        <dbReference type="Proteomes" id="UP000472265"/>
    </source>
</evidence>
<keyword evidence="7" id="KW-0862">Zinc</keyword>
<dbReference type="SMART" id="SM00355">
    <property type="entry name" value="ZnF_C2H2"/>
    <property type="match status" value="3"/>
</dbReference>
<feature type="domain" description="C2H2-type" evidence="14">
    <location>
        <begin position="82"/>
        <end position="109"/>
    </location>
</feature>
<comment type="function">
    <text evidence="1">May be involved in transcriptional regulation.</text>
</comment>
<dbReference type="GO" id="GO:0000981">
    <property type="term" value="F:DNA-binding transcription factor activity, RNA polymerase II-specific"/>
    <property type="evidence" value="ECO:0007669"/>
    <property type="project" value="TreeGrafter"/>
</dbReference>
<feature type="domain" description="C2H2-type" evidence="14">
    <location>
        <begin position="110"/>
        <end position="137"/>
    </location>
</feature>
<evidence type="ECO:0000256" key="12">
    <source>
        <dbReference type="PROSITE-ProRule" id="PRU00042"/>
    </source>
</evidence>
<dbReference type="Pfam" id="PF00096">
    <property type="entry name" value="zf-C2H2"/>
    <property type="match status" value="3"/>
</dbReference>
<keyword evidence="11" id="KW-0539">Nucleus</keyword>
<dbReference type="PROSITE" id="PS50157">
    <property type="entry name" value="ZINC_FINGER_C2H2_2"/>
    <property type="match status" value="3"/>
</dbReference>
<evidence type="ECO:0000256" key="1">
    <source>
        <dbReference type="ARBA" id="ARBA00003767"/>
    </source>
</evidence>
<evidence type="ECO:0000256" key="9">
    <source>
        <dbReference type="ARBA" id="ARBA00023125"/>
    </source>
</evidence>
<dbReference type="SUPFAM" id="SSF57667">
    <property type="entry name" value="beta-beta-alpha zinc fingers"/>
    <property type="match status" value="2"/>
</dbReference>
<dbReference type="InterPro" id="IPR013087">
    <property type="entry name" value="Znf_C2H2_type"/>
</dbReference>
<evidence type="ECO:0000256" key="4">
    <source>
        <dbReference type="ARBA" id="ARBA00022723"/>
    </source>
</evidence>
<keyword evidence="6 12" id="KW-0863">Zinc-finger</keyword>
<name>A0A671TSZ2_SPAAU</name>
<evidence type="ECO:0000256" key="2">
    <source>
        <dbReference type="ARBA" id="ARBA00004123"/>
    </source>
</evidence>
<reference evidence="15" key="1">
    <citation type="submission" date="2021-04" db="EMBL/GenBank/DDBJ databases">
        <authorList>
            <consortium name="Wellcome Sanger Institute Data Sharing"/>
        </authorList>
    </citation>
    <scope>NUCLEOTIDE SEQUENCE [LARGE SCALE GENOMIC DNA]</scope>
</reference>
<dbReference type="Gene3D" id="3.30.160.60">
    <property type="entry name" value="Classic Zinc Finger"/>
    <property type="match status" value="4"/>
</dbReference>
<evidence type="ECO:0000313" key="15">
    <source>
        <dbReference type="Ensembl" id="ENSSAUP00010004506.1"/>
    </source>
</evidence>
<feature type="region of interest" description="Disordered" evidence="13">
    <location>
        <begin position="1"/>
        <end position="51"/>
    </location>
</feature>
<keyword evidence="16" id="KW-1185">Reference proteome</keyword>
<comment type="similarity">
    <text evidence="3">Belongs to the krueppel C2H2-type zinc-finger protein family.</text>
</comment>
<proteinExistence type="inferred from homology"/>
<keyword evidence="4" id="KW-0479">Metal-binding</keyword>
<dbReference type="PANTHER" id="PTHR14196">
    <property type="entry name" value="ODD-SKIPPED - RELATED"/>
    <property type="match status" value="1"/>
</dbReference>
<dbReference type="Ensembl" id="ENSSAUT00010004880.1">
    <property type="protein sequence ID" value="ENSSAUP00010004506.1"/>
    <property type="gene ID" value="ENSSAUG00010002316.1"/>
</dbReference>
<dbReference type="FunFam" id="3.30.160.60:FF:000537">
    <property type="entry name" value="Zinc finger with KRAB and SCAN domains 7"/>
    <property type="match status" value="1"/>
</dbReference>
<dbReference type="FunFam" id="3.30.160.60:FF:001480">
    <property type="entry name" value="Si:cabz01071911.3"/>
    <property type="match status" value="1"/>
</dbReference>
<evidence type="ECO:0000259" key="14">
    <source>
        <dbReference type="PROSITE" id="PS50157"/>
    </source>
</evidence>
<comment type="subcellular location">
    <subcellularLocation>
        <location evidence="2">Nucleus</location>
    </subcellularLocation>
</comment>
<evidence type="ECO:0000256" key="3">
    <source>
        <dbReference type="ARBA" id="ARBA00006991"/>
    </source>
</evidence>
<dbReference type="GeneTree" id="ENSGT01140000282534"/>
<dbReference type="GO" id="GO:0000977">
    <property type="term" value="F:RNA polymerase II transcription regulatory region sequence-specific DNA binding"/>
    <property type="evidence" value="ECO:0007669"/>
    <property type="project" value="TreeGrafter"/>
</dbReference>
<keyword evidence="8" id="KW-0805">Transcription regulation</keyword>
<dbReference type="FunFam" id="3.30.160.60:FF:000097">
    <property type="entry name" value="Zinc finger protein"/>
    <property type="match status" value="1"/>
</dbReference>
<dbReference type="GO" id="GO:0008270">
    <property type="term" value="F:zinc ion binding"/>
    <property type="evidence" value="ECO:0007669"/>
    <property type="project" value="UniProtKB-KW"/>
</dbReference>
<evidence type="ECO:0000256" key="8">
    <source>
        <dbReference type="ARBA" id="ARBA00023015"/>
    </source>
</evidence>
<reference evidence="15" key="3">
    <citation type="submission" date="2025-09" db="UniProtKB">
        <authorList>
            <consortium name="Ensembl"/>
        </authorList>
    </citation>
    <scope>IDENTIFICATION</scope>
</reference>
<evidence type="ECO:0000256" key="10">
    <source>
        <dbReference type="ARBA" id="ARBA00023163"/>
    </source>
</evidence>